<evidence type="ECO:0000313" key="1">
    <source>
        <dbReference type="EMBL" id="NNH77371.1"/>
    </source>
</evidence>
<dbReference type="AlphaFoldDB" id="A0A7Y2REL3"/>
<proteinExistence type="predicted"/>
<sequence length="62" mass="7400">MWFTILVGMYISHQKPTAFNTYMSLYYQMMFKNAIEQSVGLDKPKQLLELVMQLADYNMKVR</sequence>
<comment type="caution">
    <text evidence="1">The sequence shown here is derived from an EMBL/GenBank/DDBJ whole genome shotgun (WGS) entry which is preliminary data.</text>
</comment>
<dbReference type="Proteomes" id="UP000569202">
    <property type="component" value="Unassembled WGS sequence"/>
</dbReference>
<evidence type="ECO:0000313" key="2">
    <source>
        <dbReference type="Proteomes" id="UP000569202"/>
    </source>
</evidence>
<protein>
    <submittedName>
        <fullName evidence="1">Uncharacterized protein</fullName>
    </submittedName>
</protein>
<name>A0A7Y2REL3_9GAMM</name>
<organism evidence="1 2">
    <name type="scientific">Acinetobacter terrae</name>
    <dbReference type="NCBI Taxonomy" id="2731247"/>
    <lineage>
        <taxon>Bacteria</taxon>
        <taxon>Pseudomonadati</taxon>
        <taxon>Pseudomonadota</taxon>
        <taxon>Gammaproteobacteria</taxon>
        <taxon>Moraxellales</taxon>
        <taxon>Moraxellaceae</taxon>
        <taxon>Acinetobacter</taxon>
        <taxon>Acinetobacter Taxon 24</taxon>
    </lineage>
</organism>
<dbReference type="EMBL" id="JABERL010000018">
    <property type="protein sequence ID" value="NNH77371.1"/>
    <property type="molecule type" value="Genomic_DNA"/>
</dbReference>
<accession>A0A7Y2REL3</accession>
<dbReference type="RefSeq" id="WP_171540217.1">
    <property type="nucleotide sequence ID" value="NZ_JABERL010000018.1"/>
</dbReference>
<reference evidence="1 2" key="1">
    <citation type="submission" date="2020-04" db="EMBL/GenBank/DDBJ databases">
        <title>Acinetobacter Taxon 24.</title>
        <authorList>
            <person name="Nemec A."/>
            <person name="Radolfova-Krizova L."/>
            <person name="Higgins P.G."/>
            <person name="Spanelova P."/>
        </authorList>
    </citation>
    <scope>NUCLEOTIDE SEQUENCE [LARGE SCALE GENOMIC DNA]</scope>
    <source>
        <strain evidence="1 2">ANC 5380</strain>
    </source>
</reference>
<gene>
    <name evidence="1" type="ORF">HLH17_06740</name>
</gene>